<accession>A0A7V3VSV1</accession>
<reference evidence="2" key="1">
    <citation type="journal article" date="2020" name="mSystems">
        <title>Genome- and Community-Level Interaction Insights into Carbon Utilization and Element Cycling Functions of Hydrothermarchaeota in Hydrothermal Sediment.</title>
        <authorList>
            <person name="Zhou Z."/>
            <person name="Liu Y."/>
            <person name="Xu W."/>
            <person name="Pan J."/>
            <person name="Luo Z.H."/>
            <person name="Li M."/>
        </authorList>
    </citation>
    <scope>NUCLEOTIDE SEQUENCE [LARGE SCALE GENOMIC DNA]</scope>
    <source>
        <strain evidence="2">SpSt-966</strain>
    </source>
</reference>
<dbReference type="SUPFAM" id="SSF117916">
    <property type="entry name" value="Fe-S cluster assembly (FSCA) domain-like"/>
    <property type="match status" value="1"/>
</dbReference>
<gene>
    <name evidence="2" type="ORF">ENX73_04945</name>
</gene>
<dbReference type="PANTHER" id="PTHR42831">
    <property type="entry name" value="FE-S PROTEIN MATURATION AUXILIARY FACTOR YITW"/>
    <property type="match status" value="1"/>
</dbReference>
<dbReference type="EMBL" id="DTPE01000197">
    <property type="protein sequence ID" value="HGE75454.1"/>
    <property type="molecule type" value="Genomic_DNA"/>
</dbReference>
<dbReference type="AlphaFoldDB" id="A0A7V3VSV1"/>
<comment type="caution">
    <text evidence="2">The sequence shown here is derived from an EMBL/GenBank/DDBJ whole genome shotgun (WGS) entry which is preliminary data.</text>
</comment>
<dbReference type="Pfam" id="PF01883">
    <property type="entry name" value="FeS_assembly_P"/>
    <property type="match status" value="1"/>
</dbReference>
<dbReference type="InterPro" id="IPR002744">
    <property type="entry name" value="MIP18-like"/>
</dbReference>
<dbReference type="PANTHER" id="PTHR42831:SF1">
    <property type="entry name" value="FE-S PROTEIN MATURATION AUXILIARY FACTOR YITW"/>
    <property type="match status" value="1"/>
</dbReference>
<sequence length="100" mass="10839">MAVNKEDVLESLKGVIDPEIGLDVVSLGLVYGVDITEEGAVNVKMTMTFMGCPLTAMITEDAKYAIQSVEGVKSVDVEIVWDPPWTPDMIDPEVRAKLGI</sequence>
<dbReference type="InterPro" id="IPR034904">
    <property type="entry name" value="FSCA_dom_sf"/>
</dbReference>
<evidence type="ECO:0000259" key="1">
    <source>
        <dbReference type="Pfam" id="PF01883"/>
    </source>
</evidence>
<dbReference type="InterPro" id="IPR052339">
    <property type="entry name" value="Fe-S_Maturation_MIP18"/>
</dbReference>
<organism evidence="2">
    <name type="scientific">Mesoaciditoga lauensis</name>
    <dbReference type="NCBI Taxonomy" id="1495039"/>
    <lineage>
        <taxon>Bacteria</taxon>
        <taxon>Thermotogati</taxon>
        <taxon>Thermotogota</taxon>
        <taxon>Thermotogae</taxon>
        <taxon>Mesoaciditogales</taxon>
        <taxon>Mesoaciditogaceae</taxon>
        <taxon>Mesoaciditoga</taxon>
    </lineage>
</organism>
<protein>
    <submittedName>
        <fullName evidence="2">Metal-sulfur cluster assembly factor</fullName>
    </submittedName>
</protein>
<dbReference type="Gene3D" id="3.30.300.130">
    <property type="entry name" value="Fe-S cluster assembly (FSCA)"/>
    <property type="match status" value="1"/>
</dbReference>
<feature type="domain" description="MIP18 family-like" evidence="1">
    <location>
        <begin position="5"/>
        <end position="77"/>
    </location>
</feature>
<evidence type="ECO:0000313" key="2">
    <source>
        <dbReference type="EMBL" id="HGE75454.1"/>
    </source>
</evidence>
<name>A0A7V3VSV1_9BACT</name>
<proteinExistence type="predicted"/>